<dbReference type="Proteomes" id="UP000184066">
    <property type="component" value="Unassembled WGS sequence"/>
</dbReference>
<dbReference type="GO" id="GO:0008835">
    <property type="term" value="F:diaminohydroxyphosphoribosylaminopyrimidine deaminase activity"/>
    <property type="evidence" value="ECO:0007669"/>
    <property type="project" value="UniProtKB-EC"/>
</dbReference>
<comment type="catalytic activity">
    <reaction evidence="12">
        <text>2,5-diamino-6-hydroxy-4-(5-phosphoribosylamino)-pyrimidine + H2O + H(+) = 5-amino-6-(5-phospho-D-ribosylamino)uracil + NH4(+)</text>
        <dbReference type="Rhea" id="RHEA:21868"/>
        <dbReference type="ChEBI" id="CHEBI:15377"/>
        <dbReference type="ChEBI" id="CHEBI:15378"/>
        <dbReference type="ChEBI" id="CHEBI:28938"/>
        <dbReference type="ChEBI" id="CHEBI:58453"/>
        <dbReference type="ChEBI" id="CHEBI:58614"/>
        <dbReference type="EC" id="3.5.4.26"/>
    </reaction>
</comment>
<feature type="active site" description="Proton donor" evidence="13">
    <location>
        <position position="66"/>
    </location>
</feature>
<proteinExistence type="inferred from homology"/>
<comment type="pathway">
    <text evidence="2 12">Cofactor biosynthesis; riboflavin biosynthesis; 5-amino-6-(D-ribitylamino)uracil from GTP: step 2/4.</text>
</comment>
<evidence type="ECO:0000256" key="5">
    <source>
        <dbReference type="ARBA" id="ARBA00007417"/>
    </source>
</evidence>
<evidence type="ECO:0000256" key="3">
    <source>
        <dbReference type="ARBA" id="ARBA00004910"/>
    </source>
</evidence>
<dbReference type="InterPro" id="IPR016192">
    <property type="entry name" value="APOBEC/CMP_deaminase_Zn-bd"/>
</dbReference>
<comment type="similarity">
    <text evidence="4 12">In the N-terminal section; belongs to the cytidine and deoxycytidylate deaminase family.</text>
</comment>
<dbReference type="InterPro" id="IPR004794">
    <property type="entry name" value="Eubact_RibD"/>
</dbReference>
<feature type="binding site" evidence="14">
    <location>
        <position position="187"/>
    </location>
    <ligand>
        <name>substrate</name>
    </ligand>
</feature>
<feature type="binding site" evidence="15">
    <location>
        <position position="103"/>
    </location>
    <ligand>
        <name>Zn(2+)</name>
        <dbReference type="ChEBI" id="CHEBI:29105"/>
        <note>catalytic</note>
    </ligand>
</feature>
<evidence type="ECO:0000256" key="13">
    <source>
        <dbReference type="PIRSR" id="PIRSR006769-1"/>
    </source>
</evidence>
<dbReference type="InterPro" id="IPR016193">
    <property type="entry name" value="Cytidine_deaminase-like"/>
</dbReference>
<feature type="binding site" evidence="14">
    <location>
        <position position="189"/>
    </location>
    <ligand>
        <name>NADP(+)</name>
        <dbReference type="ChEBI" id="CHEBI:58349"/>
    </ligand>
</feature>
<evidence type="ECO:0000256" key="1">
    <source>
        <dbReference type="ARBA" id="ARBA00002151"/>
    </source>
</evidence>
<keyword evidence="9 12" id="KW-0521">NADP</keyword>
<feature type="binding site" evidence="15">
    <location>
        <position position="94"/>
    </location>
    <ligand>
        <name>Zn(2+)</name>
        <dbReference type="ChEBI" id="CHEBI:29105"/>
        <note>catalytic</note>
    </ligand>
</feature>
<dbReference type="NCBIfam" id="TIGR00227">
    <property type="entry name" value="ribD_Cterm"/>
    <property type="match status" value="1"/>
</dbReference>
<feature type="binding site" evidence="15">
    <location>
        <position position="64"/>
    </location>
    <ligand>
        <name>Zn(2+)</name>
        <dbReference type="ChEBI" id="CHEBI:29105"/>
        <note>catalytic</note>
    </ligand>
</feature>
<evidence type="ECO:0000256" key="7">
    <source>
        <dbReference type="ARBA" id="ARBA00022723"/>
    </source>
</evidence>
<evidence type="ECO:0000256" key="6">
    <source>
        <dbReference type="ARBA" id="ARBA00022619"/>
    </source>
</evidence>
<evidence type="ECO:0000256" key="14">
    <source>
        <dbReference type="PIRSR" id="PIRSR006769-2"/>
    </source>
</evidence>
<evidence type="ECO:0000313" key="18">
    <source>
        <dbReference type="Proteomes" id="UP000184066"/>
    </source>
</evidence>
<dbReference type="InterPro" id="IPR002734">
    <property type="entry name" value="RibDG_C"/>
</dbReference>
<dbReference type="PROSITE" id="PS00903">
    <property type="entry name" value="CYT_DCMP_DEAMINASES_1"/>
    <property type="match status" value="1"/>
</dbReference>
<reference evidence="17 18" key="1">
    <citation type="submission" date="2016-12" db="EMBL/GenBank/DDBJ databases">
        <authorList>
            <person name="Song W.-J."/>
            <person name="Kurnit D.M."/>
        </authorList>
    </citation>
    <scope>NUCLEOTIDE SEQUENCE [LARGE SCALE GENOMIC DNA]</scope>
    <source>
        <strain evidence="17 18">CGMCC 1.10808</strain>
    </source>
</reference>
<feature type="binding site" evidence="14">
    <location>
        <begin position="317"/>
        <end position="323"/>
    </location>
    <ligand>
        <name>NADP(+)</name>
        <dbReference type="ChEBI" id="CHEBI:58349"/>
    </ligand>
</feature>
<feature type="binding site" evidence="14">
    <location>
        <position position="203"/>
    </location>
    <ligand>
        <name>substrate</name>
    </ligand>
</feature>
<gene>
    <name evidence="17" type="ORF">SAMN05216200_101403</name>
</gene>
<dbReference type="GO" id="GO:0009231">
    <property type="term" value="P:riboflavin biosynthetic process"/>
    <property type="evidence" value="ECO:0007669"/>
    <property type="project" value="UniProtKB-UniPathway"/>
</dbReference>
<dbReference type="InterPro" id="IPR024072">
    <property type="entry name" value="DHFR-like_dom_sf"/>
</dbReference>
<dbReference type="PROSITE" id="PS51747">
    <property type="entry name" value="CYT_DCMP_DEAMINASES_2"/>
    <property type="match status" value="1"/>
</dbReference>
<dbReference type="STRING" id="1189325.SAMN04488119_102115"/>
<dbReference type="SUPFAM" id="SSF53927">
    <property type="entry name" value="Cytidine deaminase-like"/>
    <property type="match status" value="1"/>
</dbReference>
<keyword evidence="6 12" id="KW-0686">Riboflavin biosynthesis</keyword>
<feature type="domain" description="CMP/dCMP-type deaminase" evidence="16">
    <location>
        <begin position="15"/>
        <end position="142"/>
    </location>
</feature>
<evidence type="ECO:0000256" key="4">
    <source>
        <dbReference type="ARBA" id="ARBA00005259"/>
    </source>
</evidence>
<dbReference type="GO" id="GO:0008270">
    <property type="term" value="F:zinc ion binding"/>
    <property type="evidence" value="ECO:0007669"/>
    <property type="project" value="InterPro"/>
</dbReference>
<protein>
    <recommendedName>
        <fullName evidence="12">Riboflavin biosynthesis protein RibD</fullName>
    </recommendedName>
    <domain>
        <recommendedName>
            <fullName evidence="12">Diaminohydroxyphosphoribosylaminopyrimidine deaminase</fullName>
            <shortName evidence="12">DRAP deaminase</shortName>
            <ecNumber evidence="12">3.5.4.26</ecNumber>
        </recommendedName>
        <alternativeName>
            <fullName evidence="12">Riboflavin-specific deaminase</fullName>
        </alternativeName>
    </domain>
    <domain>
        <recommendedName>
            <fullName evidence="12">5-amino-6-(5-phosphoribosylamino)uracil reductase</fullName>
            <ecNumber evidence="12">1.1.1.193</ecNumber>
        </recommendedName>
        <alternativeName>
            <fullName evidence="12">HTP reductase</fullName>
        </alternativeName>
    </domain>
</protein>
<feature type="binding site" evidence="14">
    <location>
        <position position="219"/>
    </location>
    <ligand>
        <name>NADP(+)</name>
        <dbReference type="ChEBI" id="CHEBI:58349"/>
    </ligand>
</feature>
<keyword evidence="11" id="KW-0511">Multifunctional enzyme</keyword>
<dbReference type="EMBL" id="FRDL01000001">
    <property type="protein sequence ID" value="SHN52114.1"/>
    <property type="molecule type" value="Genomic_DNA"/>
</dbReference>
<keyword evidence="7 12" id="KW-0479">Metal-binding</keyword>
<dbReference type="InterPro" id="IPR011549">
    <property type="entry name" value="RibD_C"/>
</dbReference>
<dbReference type="PANTHER" id="PTHR38011">
    <property type="entry name" value="DIHYDROFOLATE REDUCTASE FAMILY PROTEIN (AFU_ORTHOLOGUE AFUA_8G06820)"/>
    <property type="match status" value="1"/>
</dbReference>
<dbReference type="CDD" id="cd01284">
    <property type="entry name" value="Riboflavin_deaminase-reductase"/>
    <property type="match status" value="1"/>
</dbReference>
<dbReference type="Pfam" id="PF00383">
    <property type="entry name" value="dCMP_cyt_deam_1"/>
    <property type="match status" value="1"/>
</dbReference>
<dbReference type="NCBIfam" id="TIGR00326">
    <property type="entry name" value="eubact_ribD"/>
    <property type="match status" value="1"/>
</dbReference>
<dbReference type="AlphaFoldDB" id="A0A1M7S186"/>
<accession>A0A1M7S186</accession>
<comment type="similarity">
    <text evidence="5 12">In the C-terminal section; belongs to the HTP reductase family.</text>
</comment>
<feature type="binding site" evidence="14">
    <location>
        <position position="173"/>
    </location>
    <ligand>
        <name>NADP(+)</name>
        <dbReference type="ChEBI" id="CHEBI:58349"/>
    </ligand>
</feature>
<dbReference type="Gene3D" id="3.40.140.10">
    <property type="entry name" value="Cytidine Deaminase, domain 2"/>
    <property type="match status" value="1"/>
</dbReference>
<evidence type="ECO:0000256" key="11">
    <source>
        <dbReference type="ARBA" id="ARBA00023268"/>
    </source>
</evidence>
<comment type="function">
    <text evidence="1 12">Converts 2,5-diamino-6-(ribosylamino)-4(3h)-pyrimidinone 5'-phosphate into 5-amino-6-(ribosylamino)-2,4(1h,3h)-pyrimidinedione 5'-phosphate.</text>
</comment>
<feature type="binding site" evidence="14">
    <location>
        <position position="226"/>
    </location>
    <ligand>
        <name>substrate</name>
    </ligand>
</feature>
<dbReference type="InterPro" id="IPR002125">
    <property type="entry name" value="CMP_dCMP_dom"/>
</dbReference>
<keyword evidence="10 12" id="KW-0560">Oxidoreductase</keyword>
<evidence type="ECO:0000256" key="12">
    <source>
        <dbReference type="PIRNR" id="PIRNR006769"/>
    </source>
</evidence>
<dbReference type="PIRSF" id="PIRSF006769">
    <property type="entry name" value="RibD"/>
    <property type="match status" value="1"/>
</dbReference>
<dbReference type="GO" id="GO:0050661">
    <property type="term" value="F:NADP binding"/>
    <property type="evidence" value="ECO:0007669"/>
    <property type="project" value="InterPro"/>
</dbReference>
<comment type="pathway">
    <text evidence="3 12">Cofactor biosynthesis; riboflavin biosynthesis; 5-amino-6-(D-ribitylamino)uracil from GTP: step 3/4.</text>
</comment>
<dbReference type="Pfam" id="PF01872">
    <property type="entry name" value="RibD_C"/>
    <property type="match status" value="1"/>
</dbReference>
<evidence type="ECO:0000256" key="8">
    <source>
        <dbReference type="ARBA" id="ARBA00022833"/>
    </source>
</evidence>
<dbReference type="Gene3D" id="3.40.430.10">
    <property type="entry name" value="Dihydrofolate Reductase, subunit A"/>
    <property type="match status" value="1"/>
</dbReference>
<evidence type="ECO:0000256" key="2">
    <source>
        <dbReference type="ARBA" id="ARBA00004882"/>
    </source>
</evidence>
<feature type="binding site" evidence="14">
    <location>
        <position position="315"/>
    </location>
    <ligand>
        <name>substrate</name>
    </ligand>
</feature>
<dbReference type="GO" id="GO:0008703">
    <property type="term" value="F:5-amino-6-(5-phosphoribosylamino)uracil reductase activity"/>
    <property type="evidence" value="ECO:0007669"/>
    <property type="project" value="UniProtKB-EC"/>
</dbReference>
<dbReference type="SUPFAM" id="SSF53597">
    <property type="entry name" value="Dihydrofolate reductase-like"/>
    <property type="match status" value="1"/>
</dbReference>
<comment type="cofactor">
    <cofactor evidence="12 15">
        <name>Zn(2+)</name>
        <dbReference type="ChEBI" id="CHEBI:29105"/>
    </cofactor>
    <text evidence="12 15">Binds 1 zinc ion.</text>
</comment>
<dbReference type="OrthoDB" id="9800865at2"/>
<dbReference type="UniPathway" id="UPA00275">
    <property type="reaction ID" value="UER00401"/>
</dbReference>
<dbReference type="EC" id="1.1.1.193" evidence="12"/>
<dbReference type="PANTHER" id="PTHR38011:SF7">
    <property type="entry name" value="2,5-DIAMINO-6-RIBOSYLAMINO-4(3H)-PYRIMIDINONE 5'-PHOSPHATE REDUCTASE"/>
    <property type="match status" value="1"/>
</dbReference>
<evidence type="ECO:0000256" key="15">
    <source>
        <dbReference type="PIRSR" id="PIRSR006769-3"/>
    </source>
</evidence>
<evidence type="ECO:0000256" key="10">
    <source>
        <dbReference type="ARBA" id="ARBA00023002"/>
    </source>
</evidence>
<keyword evidence="8 12" id="KW-0862">Zinc</keyword>
<comment type="catalytic activity">
    <reaction evidence="12">
        <text>5-amino-6-(5-phospho-D-ribitylamino)uracil + NADP(+) = 5-amino-6-(5-phospho-D-ribosylamino)uracil + NADPH + H(+)</text>
        <dbReference type="Rhea" id="RHEA:17845"/>
        <dbReference type="ChEBI" id="CHEBI:15378"/>
        <dbReference type="ChEBI" id="CHEBI:57783"/>
        <dbReference type="ChEBI" id="CHEBI:58349"/>
        <dbReference type="ChEBI" id="CHEBI:58421"/>
        <dbReference type="ChEBI" id="CHEBI:58453"/>
        <dbReference type="EC" id="1.1.1.193"/>
    </reaction>
</comment>
<organism evidence="17 18">
    <name type="scientific">Oceanicella actignis</name>
    <dbReference type="NCBI Taxonomy" id="1189325"/>
    <lineage>
        <taxon>Bacteria</taxon>
        <taxon>Pseudomonadati</taxon>
        <taxon>Pseudomonadota</taxon>
        <taxon>Alphaproteobacteria</taxon>
        <taxon>Rhodobacterales</taxon>
        <taxon>Paracoccaceae</taxon>
        <taxon>Oceanicella</taxon>
    </lineage>
</organism>
<dbReference type="InterPro" id="IPR050765">
    <property type="entry name" value="Riboflavin_Biosynth_HTPR"/>
</dbReference>
<name>A0A1M7S186_9RHOB</name>
<dbReference type="RefSeq" id="WP_072745961.1">
    <property type="nucleotide sequence ID" value="NZ_FOHL01000002.1"/>
</dbReference>
<dbReference type="EC" id="3.5.4.26" evidence="12"/>
<feature type="binding site" evidence="14">
    <location>
        <position position="223"/>
    </location>
    <ligand>
        <name>substrate</name>
    </ligand>
</feature>
<evidence type="ECO:0000256" key="9">
    <source>
        <dbReference type="ARBA" id="ARBA00022857"/>
    </source>
</evidence>
<keyword evidence="12" id="KW-0378">Hydrolase</keyword>
<sequence length="391" mass="40225">MPAPAASAPTPPDPETDRRWMRAALSLARRALGRAAPNPAVGCVLVREGRVIGRGWTMPGGRPHAERVALDQAAALGGAEAARGATAYVTLEPCAHHGRTPPCADALIAAGVARVVAATGDPDPRVNGKGLARLGAAGIAVETGVLRAEAEALNAGFLMRHRAGRPLVTLKMAASLDGRIALASGESRWITGPEARRRTHLMRAEADALMIGSGTLLADDPALDVRLPGLEDASPAAVALDGRLRMPPHGRLARAARARRVLALHGPDAAPEAAAALRALGVETVPVARGADGRLDLRAALGELAERGFNSVLCEGGGALAAALIRQDLADELAWFHAGAALGADARPAVGPLALAGLALAPRFELVSHERLGADVLTRWRRRESAGGDGE</sequence>
<keyword evidence="18" id="KW-1185">Reference proteome</keyword>
<evidence type="ECO:0000313" key="17">
    <source>
        <dbReference type="EMBL" id="SHN52114.1"/>
    </source>
</evidence>
<feature type="binding site" evidence="14">
    <location>
        <position position="215"/>
    </location>
    <ligand>
        <name>NADP(+)</name>
        <dbReference type="ChEBI" id="CHEBI:58349"/>
    </ligand>
</feature>
<evidence type="ECO:0000259" key="16">
    <source>
        <dbReference type="PROSITE" id="PS51747"/>
    </source>
</evidence>